<proteinExistence type="predicted"/>
<sequence length="190" mass="21144">MAYPTPPPTSSPKDDLKHDYTTVHNFRNYETTVQHRPAQETYYHAVSLPNSPRQDHIALYQPPTQNAPEQRLYRSNTDSPKHFYGPPNQHTTDHIYDASPLHRPNDTRPPFKPAPTSISPPLYYDASGRPTSSHKRRTPPPRPSTSHRRTNHQVPTPSPAQNPVLASSIASKTNSRNGSAVSCAGQSGTP</sequence>
<evidence type="ECO:0000313" key="2">
    <source>
        <dbReference type="EMBL" id="EPE24870.1"/>
    </source>
</evidence>
<dbReference type="HOGENOM" id="CLU_1428126_0_0_1"/>
<dbReference type="KEGG" id="glz:GLAREA_11451"/>
<evidence type="ECO:0000256" key="1">
    <source>
        <dbReference type="SAM" id="MobiDB-lite"/>
    </source>
</evidence>
<gene>
    <name evidence="2" type="ORF">GLAREA_11451</name>
</gene>
<feature type="compositionally biased region" description="Basic residues" evidence="1">
    <location>
        <begin position="132"/>
        <end position="151"/>
    </location>
</feature>
<accession>S3CG45</accession>
<protein>
    <submittedName>
        <fullName evidence="2">Uncharacterized protein</fullName>
    </submittedName>
</protein>
<organism evidence="2 3">
    <name type="scientific">Glarea lozoyensis (strain ATCC 20868 / MF5171)</name>
    <dbReference type="NCBI Taxonomy" id="1116229"/>
    <lineage>
        <taxon>Eukaryota</taxon>
        <taxon>Fungi</taxon>
        <taxon>Dikarya</taxon>
        <taxon>Ascomycota</taxon>
        <taxon>Pezizomycotina</taxon>
        <taxon>Leotiomycetes</taxon>
        <taxon>Helotiales</taxon>
        <taxon>Helotiaceae</taxon>
        <taxon>Glarea</taxon>
    </lineage>
</organism>
<dbReference type="AlphaFoldDB" id="S3CG45"/>
<keyword evidence="3" id="KW-1185">Reference proteome</keyword>
<dbReference type="GeneID" id="19470492"/>
<feature type="region of interest" description="Disordered" evidence="1">
    <location>
        <begin position="54"/>
        <end position="190"/>
    </location>
</feature>
<dbReference type="Proteomes" id="UP000016922">
    <property type="component" value="Unassembled WGS sequence"/>
</dbReference>
<name>S3CG45_GLAL2</name>
<dbReference type="EMBL" id="KE145372">
    <property type="protein sequence ID" value="EPE24870.1"/>
    <property type="molecule type" value="Genomic_DNA"/>
</dbReference>
<feature type="compositionally biased region" description="Polar residues" evidence="1">
    <location>
        <begin position="62"/>
        <end position="78"/>
    </location>
</feature>
<dbReference type="RefSeq" id="XP_008087785.1">
    <property type="nucleotide sequence ID" value="XM_008089594.1"/>
</dbReference>
<evidence type="ECO:0000313" key="3">
    <source>
        <dbReference type="Proteomes" id="UP000016922"/>
    </source>
</evidence>
<reference evidence="2 3" key="1">
    <citation type="journal article" date="2013" name="BMC Genomics">
        <title>Genomics-driven discovery of the pneumocandin biosynthetic gene cluster in the fungus Glarea lozoyensis.</title>
        <authorList>
            <person name="Chen L."/>
            <person name="Yue Q."/>
            <person name="Zhang X."/>
            <person name="Xiang M."/>
            <person name="Wang C."/>
            <person name="Li S."/>
            <person name="Che Y."/>
            <person name="Ortiz-Lopez F.J."/>
            <person name="Bills G.F."/>
            <person name="Liu X."/>
            <person name="An Z."/>
        </authorList>
    </citation>
    <scope>NUCLEOTIDE SEQUENCE [LARGE SCALE GENOMIC DNA]</scope>
    <source>
        <strain evidence="3">ATCC 20868 / MF5171</strain>
    </source>
</reference>
<feature type="compositionally biased region" description="Polar residues" evidence="1">
    <location>
        <begin position="152"/>
        <end position="190"/>
    </location>
</feature>